<comment type="caution">
    <text evidence="2">The sequence shown here is derived from an EMBL/GenBank/DDBJ whole genome shotgun (WGS) entry which is preliminary data.</text>
</comment>
<keyword evidence="1" id="KW-0472">Membrane</keyword>
<dbReference type="RefSeq" id="WP_108114195.1">
    <property type="nucleotide sequence ID" value="NZ_QBKT01000003.1"/>
</dbReference>
<evidence type="ECO:0000313" key="3">
    <source>
        <dbReference type="Proteomes" id="UP000244090"/>
    </source>
</evidence>
<gene>
    <name evidence="2" type="ORF">C8N46_10358</name>
</gene>
<organism evidence="2 3">
    <name type="scientific">Kordia periserrulae</name>
    <dbReference type="NCBI Taxonomy" id="701523"/>
    <lineage>
        <taxon>Bacteria</taxon>
        <taxon>Pseudomonadati</taxon>
        <taxon>Bacteroidota</taxon>
        <taxon>Flavobacteriia</taxon>
        <taxon>Flavobacteriales</taxon>
        <taxon>Flavobacteriaceae</taxon>
        <taxon>Kordia</taxon>
    </lineage>
</organism>
<keyword evidence="3" id="KW-1185">Reference proteome</keyword>
<dbReference type="OrthoDB" id="1139505at2"/>
<dbReference type="Proteomes" id="UP000244090">
    <property type="component" value="Unassembled WGS sequence"/>
</dbReference>
<sequence>MLGGFFRKRKNRTFNYTPQFYKPEEDRSLPDRSFAKYRRAWEDAGEASRTRKNYEVSVRLIIIFLVLVFIALYILDFDLSIFYSK</sequence>
<name>A0A2T6C0X2_9FLAO</name>
<feature type="transmembrane region" description="Helical" evidence="1">
    <location>
        <begin position="56"/>
        <end position="75"/>
    </location>
</feature>
<dbReference type="AlphaFoldDB" id="A0A2T6C0X2"/>
<proteinExistence type="predicted"/>
<dbReference type="EMBL" id="QBKT01000003">
    <property type="protein sequence ID" value="PTX61961.1"/>
    <property type="molecule type" value="Genomic_DNA"/>
</dbReference>
<reference evidence="2 3" key="1">
    <citation type="submission" date="2018-04" db="EMBL/GenBank/DDBJ databases">
        <title>Genomic Encyclopedia of Archaeal and Bacterial Type Strains, Phase II (KMG-II): from individual species to whole genera.</title>
        <authorList>
            <person name="Goeker M."/>
        </authorList>
    </citation>
    <scope>NUCLEOTIDE SEQUENCE [LARGE SCALE GENOMIC DNA]</scope>
    <source>
        <strain evidence="2 3">DSM 25731</strain>
    </source>
</reference>
<evidence type="ECO:0000256" key="1">
    <source>
        <dbReference type="SAM" id="Phobius"/>
    </source>
</evidence>
<keyword evidence="1" id="KW-1133">Transmembrane helix</keyword>
<evidence type="ECO:0008006" key="4">
    <source>
        <dbReference type="Google" id="ProtNLM"/>
    </source>
</evidence>
<accession>A0A2T6C0X2</accession>
<evidence type="ECO:0000313" key="2">
    <source>
        <dbReference type="EMBL" id="PTX61961.1"/>
    </source>
</evidence>
<protein>
    <recommendedName>
        <fullName evidence="4">Riboflavin synthase subunit beta</fullName>
    </recommendedName>
</protein>
<keyword evidence="1" id="KW-0812">Transmembrane</keyword>